<protein>
    <submittedName>
        <fullName evidence="1">Uncharacterized protein</fullName>
    </submittedName>
</protein>
<evidence type="ECO:0000313" key="1">
    <source>
        <dbReference type="EMBL" id="PKI40644.1"/>
    </source>
</evidence>
<sequence length="112" mass="13239">MDELIQANEQLQRLLESRIQSPEEFAAWQRETERLGTVSSRISQELKQFMEMDQARAQEENRQIDEFHARLGPWWQQQAETAARQREAVKNLTRQLEAQEAYIRELRGGAKP</sequence>
<gene>
    <name evidence="1" type="ORF">CRG98_038959</name>
</gene>
<keyword evidence="2" id="KW-1185">Reference proteome</keyword>
<proteinExistence type="predicted"/>
<organism evidence="1 2">
    <name type="scientific">Punica granatum</name>
    <name type="common">Pomegranate</name>
    <dbReference type="NCBI Taxonomy" id="22663"/>
    <lineage>
        <taxon>Eukaryota</taxon>
        <taxon>Viridiplantae</taxon>
        <taxon>Streptophyta</taxon>
        <taxon>Embryophyta</taxon>
        <taxon>Tracheophyta</taxon>
        <taxon>Spermatophyta</taxon>
        <taxon>Magnoliopsida</taxon>
        <taxon>eudicotyledons</taxon>
        <taxon>Gunneridae</taxon>
        <taxon>Pentapetalae</taxon>
        <taxon>rosids</taxon>
        <taxon>malvids</taxon>
        <taxon>Myrtales</taxon>
        <taxon>Lythraceae</taxon>
        <taxon>Punica</taxon>
    </lineage>
</organism>
<comment type="caution">
    <text evidence="1">The sequence shown here is derived from an EMBL/GenBank/DDBJ whole genome shotgun (WGS) entry which is preliminary data.</text>
</comment>
<dbReference type="EMBL" id="PGOL01003511">
    <property type="protein sequence ID" value="PKI40644.1"/>
    <property type="molecule type" value="Genomic_DNA"/>
</dbReference>
<accession>A0A2I0I9F6</accession>
<reference evidence="1 2" key="1">
    <citation type="submission" date="2017-11" db="EMBL/GenBank/DDBJ databases">
        <title>De-novo sequencing of pomegranate (Punica granatum L.) genome.</title>
        <authorList>
            <person name="Akparov Z."/>
            <person name="Amiraslanov A."/>
            <person name="Hajiyeva S."/>
            <person name="Abbasov M."/>
            <person name="Kaur K."/>
            <person name="Hamwieh A."/>
            <person name="Solovyev V."/>
            <person name="Salamov A."/>
            <person name="Braich B."/>
            <person name="Kosarev P."/>
            <person name="Mahmoud A."/>
            <person name="Hajiyev E."/>
            <person name="Babayeva S."/>
            <person name="Izzatullayeva V."/>
            <person name="Mammadov A."/>
            <person name="Mammadov A."/>
            <person name="Sharifova S."/>
            <person name="Ojaghi J."/>
            <person name="Eynullazada K."/>
            <person name="Bayramov B."/>
            <person name="Abdulazimova A."/>
            <person name="Shahmuradov I."/>
        </authorList>
    </citation>
    <scope>NUCLEOTIDE SEQUENCE [LARGE SCALE GENOMIC DNA]</scope>
    <source>
        <strain evidence="2">cv. AG2017</strain>
        <tissue evidence="1">Leaf</tissue>
    </source>
</reference>
<name>A0A2I0I9F6_PUNGR</name>
<evidence type="ECO:0000313" key="2">
    <source>
        <dbReference type="Proteomes" id="UP000233551"/>
    </source>
</evidence>
<dbReference type="Proteomes" id="UP000233551">
    <property type="component" value="Unassembled WGS sequence"/>
</dbReference>
<dbReference type="AlphaFoldDB" id="A0A2I0I9F6"/>